<dbReference type="Pfam" id="PF06240">
    <property type="entry name" value="COXG"/>
    <property type="match status" value="1"/>
</dbReference>
<protein>
    <submittedName>
        <fullName evidence="3">Carbon monoxide dehydrogenase</fullName>
    </submittedName>
</protein>
<keyword evidence="2" id="KW-0812">Transmembrane</keyword>
<dbReference type="EMBL" id="PDNU01000001">
    <property type="protein sequence ID" value="PHK96852.1"/>
    <property type="molecule type" value="Genomic_DNA"/>
</dbReference>
<name>A0A2C6Y7T1_9PROT</name>
<keyword evidence="2" id="KW-0472">Membrane</keyword>
<gene>
    <name evidence="3" type="ORF">CR162_00295</name>
</gene>
<keyword evidence="2" id="KW-1133">Transmembrane helix</keyword>
<feature type="region of interest" description="Disordered" evidence="1">
    <location>
        <begin position="217"/>
        <end position="249"/>
    </location>
</feature>
<accession>A0A2C6Y7T1</accession>
<feature type="transmembrane region" description="Helical" evidence="2">
    <location>
        <begin position="273"/>
        <end position="292"/>
    </location>
</feature>
<dbReference type="PANTHER" id="PTHR38588">
    <property type="entry name" value="BLL0334 PROTEIN"/>
    <property type="match status" value="1"/>
</dbReference>
<keyword evidence="4" id="KW-1185">Reference proteome</keyword>
<dbReference type="InterPro" id="IPR023393">
    <property type="entry name" value="START-like_dom_sf"/>
</dbReference>
<dbReference type="Proteomes" id="UP000223527">
    <property type="component" value="Unassembled WGS sequence"/>
</dbReference>
<feature type="region of interest" description="Disordered" evidence="1">
    <location>
        <begin position="166"/>
        <end position="202"/>
    </location>
</feature>
<evidence type="ECO:0000313" key="4">
    <source>
        <dbReference type="Proteomes" id="UP000223527"/>
    </source>
</evidence>
<feature type="compositionally biased region" description="Pro residues" evidence="1">
    <location>
        <begin position="182"/>
        <end position="192"/>
    </location>
</feature>
<dbReference type="OrthoDB" id="9787428at2"/>
<evidence type="ECO:0000313" key="3">
    <source>
        <dbReference type="EMBL" id="PHK96852.1"/>
    </source>
</evidence>
<organism evidence="3 4">
    <name type="scientific">Teichococcus rhizosphaerae</name>
    <dbReference type="NCBI Taxonomy" id="1335062"/>
    <lineage>
        <taxon>Bacteria</taxon>
        <taxon>Pseudomonadati</taxon>
        <taxon>Pseudomonadota</taxon>
        <taxon>Alphaproteobacteria</taxon>
        <taxon>Acetobacterales</taxon>
        <taxon>Roseomonadaceae</taxon>
        <taxon>Roseomonas</taxon>
    </lineage>
</organism>
<dbReference type="Gene3D" id="3.30.530.20">
    <property type="match status" value="1"/>
</dbReference>
<dbReference type="InterPro" id="IPR010419">
    <property type="entry name" value="CO_DH_gsu"/>
</dbReference>
<reference evidence="3 4" key="1">
    <citation type="submission" date="2017-10" db="EMBL/GenBank/DDBJ databases">
        <authorList>
            <person name="Banno H."/>
            <person name="Chua N.-H."/>
        </authorList>
    </citation>
    <scope>NUCLEOTIDE SEQUENCE [LARGE SCALE GENOMIC DNA]</scope>
    <source>
        <strain evidence="3 4">YW11</strain>
    </source>
</reference>
<evidence type="ECO:0000256" key="1">
    <source>
        <dbReference type="SAM" id="MobiDB-lite"/>
    </source>
</evidence>
<evidence type="ECO:0000256" key="2">
    <source>
        <dbReference type="SAM" id="Phobius"/>
    </source>
</evidence>
<proteinExistence type="predicted"/>
<dbReference type="AlphaFoldDB" id="A0A2C6Y7T1"/>
<dbReference type="SUPFAM" id="SSF55961">
    <property type="entry name" value="Bet v1-like"/>
    <property type="match status" value="1"/>
</dbReference>
<sequence length="293" mass="29897">MEMTGERRIEAPRETVWQGLNDPEVLRASIPGCESVERTGDDSFQARVGVKIGPMAAKFTGKVQLTNINPPASYTIGGEGNGGAMGFAKGGADVALEEQGPNTTLLRYNVKAQVGGKMAQLGARLIDSTAKQMADQFFDRFAAIVSTPAEAAPAAIAGQAPRSEAAAAMADGAAPRPSHIPALPPGTVPTPAPGTEVGDASPTQRLGAATLIGAGVAEHGGEAPPGGRPAPLQTGGHVPHDPAARGYARPVAAPSPSISVFQLLPSEIMGLPVLFWGGSAVFLVILFLLFVLG</sequence>
<dbReference type="CDD" id="cd05018">
    <property type="entry name" value="CoxG"/>
    <property type="match status" value="1"/>
</dbReference>
<comment type="caution">
    <text evidence="3">The sequence shown here is derived from an EMBL/GenBank/DDBJ whole genome shotgun (WGS) entry which is preliminary data.</text>
</comment>
<dbReference type="PANTHER" id="PTHR38588:SF1">
    <property type="entry name" value="BLL0334 PROTEIN"/>
    <property type="match status" value="1"/>
</dbReference>
<dbReference type="RefSeq" id="WP_099093541.1">
    <property type="nucleotide sequence ID" value="NZ_PDNU01000001.1"/>
</dbReference>